<organism evidence="1 2">
    <name type="scientific">Marinicella litoralis</name>
    <dbReference type="NCBI Taxonomy" id="644220"/>
    <lineage>
        <taxon>Bacteria</taxon>
        <taxon>Pseudomonadati</taxon>
        <taxon>Pseudomonadota</taxon>
        <taxon>Gammaproteobacteria</taxon>
        <taxon>Lysobacterales</taxon>
        <taxon>Marinicellaceae</taxon>
        <taxon>Marinicella</taxon>
    </lineage>
</organism>
<dbReference type="InterPro" id="IPR029058">
    <property type="entry name" value="AB_hydrolase_fold"/>
</dbReference>
<dbReference type="PANTHER" id="PTHR48098:SF1">
    <property type="entry name" value="DIACYLGLYCEROL ACYLTRANSFERASE_MYCOLYLTRANSFERASE AG85A"/>
    <property type="match status" value="1"/>
</dbReference>
<dbReference type="PANTHER" id="PTHR48098">
    <property type="entry name" value="ENTEROCHELIN ESTERASE-RELATED"/>
    <property type="match status" value="1"/>
</dbReference>
<evidence type="ECO:0000313" key="1">
    <source>
        <dbReference type="EMBL" id="TDR19368.1"/>
    </source>
</evidence>
<protein>
    <submittedName>
        <fullName evidence="1">Putative esterase</fullName>
    </submittedName>
</protein>
<dbReference type="OrthoDB" id="9803578at2"/>
<dbReference type="AlphaFoldDB" id="A0A4R6XSQ1"/>
<gene>
    <name evidence="1" type="ORF">C8D91_1917</name>
</gene>
<dbReference type="InterPro" id="IPR000801">
    <property type="entry name" value="Esterase-like"/>
</dbReference>
<dbReference type="Pfam" id="PF00756">
    <property type="entry name" value="Esterase"/>
    <property type="match status" value="1"/>
</dbReference>
<dbReference type="Proteomes" id="UP000295724">
    <property type="component" value="Unassembled WGS sequence"/>
</dbReference>
<sequence length="338" mass="38416">MSIYNQKPSVPKGRIDLQMVSSELLKNNPLGDPHERQVPVYLPAGYDAKNTYPVMYYLAAYTNSGQGVVEWRGFGESIPERLDRLIHEQQMGATVVVFPECFTRLGGNQYLDSPAMGPYASHIHDELIPLIEQSYAVKKGAKHRAVLGKSSGGFAAIRFAMDFPGRWGAIANHSGDAGFDLLYQRDFPAVADILAQFNGDIEKFIKRFWKAKKVMGSHILAMMHLCMAATYDEANTTQLVLPFDLETCELNHERWQRWLAHDPVNRVADHVGALQQLNGLYMDCGFRDQYFIHYGMRQLAKKLEKSQVEHTYTEFNGTHSGIDYRLDESLPFLYEKIK</sequence>
<name>A0A4R6XSQ1_9GAMM</name>
<comment type="caution">
    <text evidence="1">The sequence shown here is derived from an EMBL/GenBank/DDBJ whole genome shotgun (WGS) entry which is preliminary data.</text>
</comment>
<dbReference type="Gene3D" id="3.40.50.1820">
    <property type="entry name" value="alpha/beta hydrolase"/>
    <property type="match status" value="1"/>
</dbReference>
<keyword evidence="2" id="KW-1185">Reference proteome</keyword>
<dbReference type="EMBL" id="SNZB01000004">
    <property type="protein sequence ID" value="TDR19368.1"/>
    <property type="molecule type" value="Genomic_DNA"/>
</dbReference>
<proteinExistence type="predicted"/>
<reference evidence="1 2" key="1">
    <citation type="submission" date="2019-03" db="EMBL/GenBank/DDBJ databases">
        <title>Genomic Encyclopedia of Type Strains, Phase IV (KMG-IV): sequencing the most valuable type-strain genomes for metagenomic binning, comparative biology and taxonomic classification.</title>
        <authorList>
            <person name="Goeker M."/>
        </authorList>
    </citation>
    <scope>NUCLEOTIDE SEQUENCE [LARGE SCALE GENOMIC DNA]</scope>
    <source>
        <strain evidence="1 2">DSM 25488</strain>
    </source>
</reference>
<dbReference type="SUPFAM" id="SSF53474">
    <property type="entry name" value="alpha/beta-Hydrolases"/>
    <property type="match status" value="1"/>
</dbReference>
<evidence type="ECO:0000313" key="2">
    <source>
        <dbReference type="Proteomes" id="UP000295724"/>
    </source>
</evidence>
<dbReference type="RefSeq" id="WP_099020264.1">
    <property type="nucleotide sequence ID" value="NZ_SNZB01000004.1"/>
</dbReference>
<accession>A0A4R6XSQ1</accession>
<dbReference type="InterPro" id="IPR050583">
    <property type="entry name" value="Mycobacterial_A85_antigen"/>
</dbReference>
<dbReference type="GO" id="GO:0016747">
    <property type="term" value="F:acyltransferase activity, transferring groups other than amino-acyl groups"/>
    <property type="evidence" value="ECO:0007669"/>
    <property type="project" value="TreeGrafter"/>
</dbReference>